<dbReference type="STRING" id="1702221.AALO17_26090"/>
<dbReference type="KEGG" id="fro:AALO17_26090"/>
<proteinExistence type="predicted"/>
<sequence length="38" mass="3989">MLLTKHGPVHDLSSPVPLLSKTAGGCMSGHRLKTCPAF</sequence>
<dbReference type="Proteomes" id="UP000069771">
    <property type="component" value="Chromosome"/>
</dbReference>
<dbReference type="EMBL" id="CP011391">
    <property type="protein sequence ID" value="AMK55743.1"/>
    <property type="molecule type" value="Genomic_DNA"/>
</dbReference>
<organism evidence="1 2">
    <name type="scientific">Faecalibaculum rodentium</name>
    <dbReference type="NCBI Taxonomy" id="1702221"/>
    <lineage>
        <taxon>Bacteria</taxon>
        <taxon>Bacillati</taxon>
        <taxon>Bacillota</taxon>
        <taxon>Erysipelotrichia</taxon>
        <taxon>Erysipelotrichales</taxon>
        <taxon>Erysipelotrichaceae</taxon>
        <taxon>Faecalibaculum</taxon>
    </lineage>
</organism>
<name>A0A140DYL6_9FIRM</name>
<reference evidence="1 2" key="1">
    <citation type="journal article" date="2016" name="Gut Pathog.">
        <title>Whole genome sequencing of "Faecalibaculum rodentium" ALO17, isolated from C57BL/6J laboratory mouse feces.</title>
        <authorList>
            <person name="Lim S."/>
            <person name="Chang D.H."/>
            <person name="Ahn S."/>
            <person name="Kim B.C."/>
        </authorList>
    </citation>
    <scope>NUCLEOTIDE SEQUENCE [LARGE SCALE GENOMIC DNA]</scope>
    <source>
        <strain evidence="1 2">Alo17</strain>
    </source>
</reference>
<evidence type="ECO:0000313" key="1">
    <source>
        <dbReference type="EMBL" id="AMK55743.1"/>
    </source>
</evidence>
<accession>A0A140DYL6</accession>
<protein>
    <submittedName>
        <fullName evidence="1">Uncharacterized protein</fullName>
    </submittedName>
</protein>
<evidence type="ECO:0000313" key="2">
    <source>
        <dbReference type="Proteomes" id="UP000069771"/>
    </source>
</evidence>
<gene>
    <name evidence="1" type="ORF">AALO17_26090</name>
</gene>
<dbReference type="AlphaFoldDB" id="A0A140DYL6"/>
<keyword evidence="2" id="KW-1185">Reference proteome</keyword>